<dbReference type="EMBL" id="JAEAOA010001713">
    <property type="protein sequence ID" value="KAK3586241.1"/>
    <property type="molecule type" value="Genomic_DNA"/>
</dbReference>
<organism evidence="2 3">
    <name type="scientific">Potamilus streckersoni</name>
    <dbReference type="NCBI Taxonomy" id="2493646"/>
    <lineage>
        <taxon>Eukaryota</taxon>
        <taxon>Metazoa</taxon>
        <taxon>Spiralia</taxon>
        <taxon>Lophotrochozoa</taxon>
        <taxon>Mollusca</taxon>
        <taxon>Bivalvia</taxon>
        <taxon>Autobranchia</taxon>
        <taxon>Heteroconchia</taxon>
        <taxon>Palaeoheterodonta</taxon>
        <taxon>Unionida</taxon>
        <taxon>Unionoidea</taxon>
        <taxon>Unionidae</taxon>
        <taxon>Ambleminae</taxon>
        <taxon>Lampsilini</taxon>
        <taxon>Potamilus</taxon>
    </lineage>
</organism>
<dbReference type="PROSITE" id="PS50022">
    <property type="entry name" value="FA58C_3"/>
    <property type="match status" value="1"/>
</dbReference>
<dbReference type="Pfam" id="PF00754">
    <property type="entry name" value="F5_F8_type_C"/>
    <property type="match status" value="1"/>
</dbReference>
<dbReference type="InterPro" id="IPR000421">
    <property type="entry name" value="FA58C"/>
</dbReference>
<dbReference type="Gene3D" id="2.60.120.260">
    <property type="entry name" value="Galactose-binding domain-like"/>
    <property type="match status" value="1"/>
</dbReference>
<protein>
    <recommendedName>
        <fullName evidence="1">F5/8 type C domain-containing protein</fullName>
    </recommendedName>
</protein>
<dbReference type="Proteomes" id="UP001195483">
    <property type="component" value="Unassembled WGS sequence"/>
</dbReference>
<name>A0AAE0S6K0_9BIVA</name>
<gene>
    <name evidence="2" type="ORF">CHS0354_028605</name>
</gene>
<keyword evidence="3" id="KW-1185">Reference proteome</keyword>
<comment type="caution">
    <text evidence="2">The sequence shown here is derived from an EMBL/GenBank/DDBJ whole genome shotgun (WGS) entry which is preliminary data.</text>
</comment>
<evidence type="ECO:0000259" key="1">
    <source>
        <dbReference type="PROSITE" id="PS50022"/>
    </source>
</evidence>
<evidence type="ECO:0000313" key="2">
    <source>
        <dbReference type="EMBL" id="KAK3586241.1"/>
    </source>
</evidence>
<dbReference type="PANTHER" id="PTHR24543">
    <property type="entry name" value="MULTICOPPER OXIDASE-RELATED"/>
    <property type="match status" value="1"/>
</dbReference>
<proteinExistence type="predicted"/>
<reference evidence="2" key="2">
    <citation type="journal article" date="2021" name="Genome Biol. Evol.">
        <title>Developing a high-quality reference genome for a parasitic bivalve with doubly uniparental inheritance (Bivalvia: Unionida).</title>
        <authorList>
            <person name="Smith C.H."/>
        </authorList>
    </citation>
    <scope>NUCLEOTIDE SEQUENCE</scope>
    <source>
        <strain evidence="2">CHS0354</strain>
        <tissue evidence="2">Mantle</tissue>
    </source>
</reference>
<dbReference type="AlphaFoldDB" id="A0AAE0S6K0"/>
<sequence length="163" mass="18638">MPTDTIGKSCSSNQECHEQLSECREGLCLCLRNHSYSLTEYACVPRFLGRLHYLISGPDVIPNDHFKASSSFYDINDFHKPWWARLDSEETPLHCGCWAAQDINSEQYIQVNLKNAQFVTAVTTKGRDPKNVNQLVNLYKVMHSFDGLLYNPVRDHNGKELSN</sequence>
<reference evidence="2" key="3">
    <citation type="submission" date="2023-05" db="EMBL/GenBank/DDBJ databases">
        <authorList>
            <person name="Smith C.H."/>
        </authorList>
    </citation>
    <scope>NUCLEOTIDE SEQUENCE</scope>
    <source>
        <strain evidence="2">CHS0354</strain>
        <tissue evidence="2">Mantle</tissue>
    </source>
</reference>
<dbReference type="InterPro" id="IPR008979">
    <property type="entry name" value="Galactose-bd-like_sf"/>
</dbReference>
<dbReference type="SUPFAM" id="SSF49785">
    <property type="entry name" value="Galactose-binding domain-like"/>
    <property type="match status" value="1"/>
</dbReference>
<reference evidence="2" key="1">
    <citation type="journal article" date="2021" name="Genome Biol. Evol.">
        <title>A High-Quality Reference Genome for a Parasitic Bivalve with Doubly Uniparental Inheritance (Bivalvia: Unionida).</title>
        <authorList>
            <person name="Smith C.H."/>
        </authorList>
    </citation>
    <scope>NUCLEOTIDE SEQUENCE</scope>
    <source>
        <strain evidence="2">CHS0354</strain>
    </source>
</reference>
<feature type="domain" description="F5/8 type C" evidence="1">
    <location>
        <begin position="43"/>
        <end position="163"/>
    </location>
</feature>
<evidence type="ECO:0000313" key="3">
    <source>
        <dbReference type="Proteomes" id="UP001195483"/>
    </source>
</evidence>
<accession>A0AAE0S6K0</accession>